<feature type="region of interest" description="Disordered" evidence="1">
    <location>
        <begin position="444"/>
        <end position="581"/>
    </location>
</feature>
<feature type="compositionally biased region" description="Low complexity" evidence="1">
    <location>
        <begin position="8"/>
        <end position="20"/>
    </location>
</feature>
<name>A0A6G8F207_9PROT</name>
<feature type="region of interest" description="Disordered" evidence="1">
    <location>
        <begin position="1"/>
        <end position="92"/>
    </location>
</feature>
<feature type="compositionally biased region" description="Low complexity" evidence="1">
    <location>
        <begin position="517"/>
        <end position="531"/>
    </location>
</feature>
<feature type="compositionally biased region" description="Basic and acidic residues" evidence="1">
    <location>
        <begin position="534"/>
        <end position="544"/>
    </location>
</feature>
<sequence>MPQNDTKTSTTVSASSAATVENTTRTTAAPTAEVGITPPQFSSVGNVINNPTNSMAKEGSRDDADQVTTDQVNASVGQQKAPEEKPAKKGPMNIEELQEKRRMGLLTIDEARQLNEAEKADADATVKQLPDNDREIKDPDKNSFKQDDVINYMYEKWLIDGVMWLDQKARKYGAYGFERLLSAVRQGREERKAEAARIQNSSTFKNADKIAAKRRENEEKIKEQSNQRANDIFRISQVIQAGTLFDPANKELLAKFDEINKSNTPEGQERRQQLEQSSQKLKENPKSREQQQEMKKQAAVFSCEAHINNRFDTKCQLAANDVTAANMLDTITREKDPYPKGVETAYDSQMETNTNIINDVTQDKRKKALADENLFNKDNEQQAKYAAGMQMGAYGTQIVKETRNWEKEVFGNLEELHNLAEKSMDKSMGDVTSGYVAEFDKEPKENKSLNKMNNFVADRLPDDYEPSKAKAAEENVTPPPVPKQEEDKEKTESKEKTEPRETGHNYTKEGVKEYAETPASTTTVTPTSPAPENNKAETVRDEAKTQQAKDAVLTDKKTTLSDREADLANREQKHEERGNQMQDRIARIKAHAQQSTGKSTGEYMVDTMIAEGNISKEQENALLDAGLKSKEGKGQTSEERVLDHMIKSGKFDEKQLDTALNAAIARQEARRGR</sequence>
<protein>
    <submittedName>
        <fullName evidence="2">Uncharacterized protein</fullName>
    </submittedName>
</protein>
<dbReference type="AlphaFoldDB" id="A0A6G8F207"/>
<dbReference type="EMBL" id="MN990728">
    <property type="protein sequence ID" value="QIM10277.1"/>
    <property type="molecule type" value="Genomic_DNA"/>
</dbReference>
<evidence type="ECO:0000313" key="2">
    <source>
        <dbReference type="EMBL" id="QIM10277.1"/>
    </source>
</evidence>
<feature type="region of interest" description="Disordered" evidence="1">
    <location>
        <begin position="261"/>
        <end position="295"/>
    </location>
</feature>
<proteinExistence type="predicted"/>
<feature type="compositionally biased region" description="Polar residues" evidence="1">
    <location>
        <begin position="39"/>
        <end position="55"/>
    </location>
</feature>
<feature type="compositionally biased region" description="Basic and acidic residues" evidence="1">
    <location>
        <begin position="280"/>
        <end position="295"/>
    </location>
</feature>
<feature type="region of interest" description="Disordered" evidence="1">
    <location>
        <begin position="119"/>
        <end position="141"/>
    </location>
</feature>
<accession>A0A6G8F207</accession>
<feature type="compositionally biased region" description="Basic and acidic residues" evidence="1">
    <location>
        <begin position="552"/>
        <end position="578"/>
    </location>
</feature>
<gene>
    <name evidence="2" type="ORF">PlAlph_0310</name>
</gene>
<feature type="compositionally biased region" description="Basic and acidic residues" evidence="1">
    <location>
        <begin position="459"/>
        <end position="473"/>
    </location>
</feature>
<evidence type="ECO:0000256" key="1">
    <source>
        <dbReference type="SAM" id="MobiDB-lite"/>
    </source>
</evidence>
<organism evidence="2">
    <name type="scientific">uncultured Alphaproteobacteria bacterium</name>
    <dbReference type="NCBI Taxonomy" id="91750"/>
    <lineage>
        <taxon>Bacteria</taxon>
        <taxon>Pseudomonadati</taxon>
        <taxon>Pseudomonadota</taxon>
        <taxon>Alphaproteobacteria</taxon>
        <taxon>environmental samples</taxon>
    </lineage>
</organism>
<reference evidence="2" key="1">
    <citation type="journal article" date="2020" name="J. ISSAAS">
        <title>Lactobacilli and other gastrointestinal microbiota of Peromyscus leucopus, reservoir host for agents of Lyme disease and other zoonoses in North America.</title>
        <authorList>
            <person name="Milovic A."/>
            <person name="Bassam K."/>
            <person name="Shao H."/>
            <person name="Chatzistamou I."/>
            <person name="Tufts D.M."/>
            <person name="Diuk-Wasser M."/>
            <person name="Barbour A.G."/>
        </authorList>
    </citation>
    <scope>NUCLEOTIDE SEQUENCE</scope>
    <source>
        <strain evidence="2">LL90</strain>
    </source>
</reference>
<feature type="compositionally biased region" description="Basic and acidic residues" evidence="1">
    <location>
        <begin position="483"/>
        <end position="515"/>
    </location>
</feature>
<feature type="compositionally biased region" description="Polar residues" evidence="1">
    <location>
        <begin position="66"/>
        <end position="77"/>
    </location>
</feature>